<accession>A0ACA9Y6G4</accession>
<gene>
    <name evidence="1" type="ORF">CLIB1444_03S01970</name>
</gene>
<evidence type="ECO:0000313" key="2">
    <source>
        <dbReference type="Proteomes" id="UP001152531"/>
    </source>
</evidence>
<proteinExistence type="predicted"/>
<organism evidence="1 2">
    <name type="scientific">[Candida] jaroonii</name>
    <dbReference type="NCBI Taxonomy" id="467808"/>
    <lineage>
        <taxon>Eukaryota</taxon>
        <taxon>Fungi</taxon>
        <taxon>Dikarya</taxon>
        <taxon>Ascomycota</taxon>
        <taxon>Saccharomycotina</taxon>
        <taxon>Pichiomycetes</taxon>
        <taxon>Debaryomycetaceae</taxon>
        <taxon>Yamadazyma</taxon>
    </lineage>
</organism>
<name>A0ACA9Y6G4_9ASCO</name>
<dbReference type="Proteomes" id="UP001152531">
    <property type="component" value="Unassembled WGS sequence"/>
</dbReference>
<sequence>MNHNRKNSITSISTTGSMSQPSFSPSSMRSMSTNQIMTIDNKFTRNKRKSNNHLPQQKPPNQKVVSGQKMMSSSYQGQPGQPGQFPGQPAHFQGQPQFQGQPGQFQGPPGQYQGQPGQYQGQASKPRSPNPNEFHKNQGTYYFPNGEIFRPRISPARRNRPSKINYVPQVNNRPPMGQSRDVTQQRHEQSPGGPIRNKSFPVPSSTHPELPRSQSSSNVKTQMFQQHLNHQMQMNQPGKLPQQYSSQYQQFQNLQGQGQPHSGHPHGQHPQYPSPHPNQNHFQAPNGILPYEAYQQLSNNSSSTSLKNLQSNNLIKSSMNNSDPSLKKSTSSERSTTNTPQTSITNSIDEKYVEILRDDFDDIKEVSEKTPEVKIPEIKSPIKTPEPRSVEEFSTPTTEVFVTPDSSPVQSKISLDEVIRKNEEMHELVQKELAEQSVEESEVEGAPSLREAPSLVAPSSEEAPSLAVQQQVEAEPTPEPLKQSLEQTLPILNDYPAHDSTESSPNSLPESSPSPHSVEQVILLTPKKEFRNDQSSSSTVKSFPSPSSSQSYDDDLINEYRESPIKPSNYKSQTFIDTDEKVEREYTKLLEDEQQVPKRGDINFYEDRITKHTRASSNSYKEEDDLPLPTIKYSDKELKLPKTPVDRDVESTSSVEDVVKPDLMPVETESVYSDDSYAEGDEVILTEDVPGAAGQEAVVPDTVVPETVAPETVAPEEAVVTEKVSEKEVDIPEIEGTETEEPLVASPVEAVQKPVEVNGPVQVSETSQPKEVTESTVDSKTEQAAIVPPKPKSMLDVVDKPAAKPKSMLDVVDVNPKVKDVKPKDTKQDTKSSKITDKSTKSPTPVKDSPKTKSDFKEKFKSKDIPLNLKLSPKKLNSISRLRKKPPSSSPLIERFLDQKKEEQKKESKLDLFLLPETSQKSKSDDTQKSNSEKSLPSVPESKTSKWKKVFKKSEEEDSKSIHSESSKKDLKEKLKKSKRSFSYKNLRLKKEEQPPLPDLSFEPDNLTSLEVLSSPENNLYSNLDDMDVVLPTIETDDNLFDDMLHQFDEKMETVGRKNTIKPVKLIDPFLKDDELTKDQIKDQQIMDEEILTHHKNLSDEYIDDNLKYLKDEFVYLDNDMKSFNEVKSITSEHEEEQLIGGAEDSFTIDNEQLNNLFNNINDSQKRILPMHLRYIKQFKDFQQLEIKTKKFEILTQRAKKPEILTVEPAISKRTKTSSNKRVQFSHKIFVNETFSPDTYSRYNKKVTQYTLTEPVEIARIKNELNDYKCNEMLVHERSQNNTHFFY</sequence>
<comment type="caution">
    <text evidence="1">The sequence shown here is derived from an EMBL/GenBank/DDBJ whole genome shotgun (WGS) entry which is preliminary data.</text>
</comment>
<protein>
    <submittedName>
        <fullName evidence="1">Uncharacterized protein</fullName>
    </submittedName>
</protein>
<reference evidence="1" key="1">
    <citation type="submission" date="2022-06" db="EMBL/GenBank/DDBJ databases">
        <authorList>
            <person name="Legras J.-L."/>
            <person name="Devillers H."/>
            <person name="Grondin C."/>
        </authorList>
    </citation>
    <scope>NUCLEOTIDE SEQUENCE</scope>
    <source>
        <strain evidence="1">CLIB 1444</strain>
    </source>
</reference>
<keyword evidence="2" id="KW-1185">Reference proteome</keyword>
<evidence type="ECO:0000313" key="1">
    <source>
        <dbReference type="EMBL" id="CAH6719990.1"/>
    </source>
</evidence>
<dbReference type="EMBL" id="CALSDN010000003">
    <property type="protein sequence ID" value="CAH6719990.1"/>
    <property type="molecule type" value="Genomic_DNA"/>
</dbReference>